<feature type="repeat" description="ARM" evidence="1">
    <location>
        <begin position="302"/>
        <end position="345"/>
    </location>
</feature>
<evidence type="ECO:0000313" key="3">
    <source>
        <dbReference type="Proteomes" id="UP001626550"/>
    </source>
</evidence>
<proteinExistence type="predicted"/>
<feature type="repeat" description="ARM" evidence="1">
    <location>
        <begin position="216"/>
        <end position="258"/>
    </location>
</feature>
<dbReference type="SMART" id="SM00185">
    <property type="entry name" value="ARM"/>
    <property type="match status" value="8"/>
</dbReference>
<dbReference type="PROSITE" id="PS50176">
    <property type="entry name" value="ARM_REPEAT"/>
    <property type="match status" value="4"/>
</dbReference>
<dbReference type="PRINTS" id="PR01869">
    <property type="entry name" value="BCATNINFAMLY"/>
</dbReference>
<dbReference type="Gene3D" id="1.25.10.10">
    <property type="entry name" value="Leucine-rich Repeat Variant"/>
    <property type="match status" value="1"/>
</dbReference>
<gene>
    <name evidence="2" type="primary">CTNNB1_2</name>
    <name evidence="2" type="ORF">Ciccas_003137</name>
</gene>
<keyword evidence="3" id="KW-1185">Reference proteome</keyword>
<sequence length="581" mass="63652">MDYHGQEFRPNAGDDFLELSSMPVDKQRQTQLWQQNQYLDDSGIQSGLTSHVPSIISGGTDYLSAPNEKVGWAQRRAYDSMSVISTGDALVSSAPPSASSINFGSMEPFGDSVNMDLRGNQLQDIDSSEVAAAIPDLIKVMRENENHSVLYQAAIMIFQLSKSEAIEALIGSDEMIVEVIQTLSKTEDPDMIRFFAGTLYNISQTQKGLKAIFNANCIPCLIKLLDSNIESVLFYAITTLHNLLLHQDGAKPLVRAEGKNCLRSMCVLLRKNNVKFLTILTDCLQILAYGHAESKLIILQHGGPQELVRILYQYSYEKLLWTTARVLKVLSVCSMNKPAIIQVGGLDALGRHLISSSNSQRLTMNCLWTLRNLSDAAASVTNVSIVPGSRNSLQNLLSALIQLLTSSDPAMVACSAGILSNLTCNNCTNKLLVCQCDGIKQLLAAVASNPSRNDILEPCVCALRHLTARHDGEEAARAVLAARDKLDGLPLLTRVLHAATAAVCPELGLLPTQNQQQSPLNWGLVKAMVGLIRNLALNRELHTCMREYGLVTGLNWLLYGTLISIFSARKVSLIQRQQLSY</sequence>
<dbReference type="Proteomes" id="UP001626550">
    <property type="component" value="Unassembled WGS sequence"/>
</dbReference>
<evidence type="ECO:0000313" key="2">
    <source>
        <dbReference type="EMBL" id="KAL3318188.1"/>
    </source>
</evidence>
<protein>
    <submittedName>
        <fullName evidence="2">Catenin beta-1</fullName>
    </submittedName>
</protein>
<dbReference type="InterPro" id="IPR000225">
    <property type="entry name" value="Armadillo"/>
</dbReference>
<dbReference type="InterPro" id="IPR013284">
    <property type="entry name" value="Beta-catenin"/>
</dbReference>
<dbReference type="PANTHER" id="PTHR45976">
    <property type="entry name" value="ARMADILLO SEGMENT POLARITY PROTEIN"/>
    <property type="match status" value="1"/>
</dbReference>
<dbReference type="AlphaFoldDB" id="A0ABD2QF71"/>
<dbReference type="InterPro" id="IPR016024">
    <property type="entry name" value="ARM-type_fold"/>
</dbReference>
<comment type="caution">
    <text evidence="2">The sequence shown here is derived from an EMBL/GenBank/DDBJ whole genome shotgun (WGS) entry which is preliminary data.</text>
</comment>
<reference evidence="2 3" key="1">
    <citation type="submission" date="2024-11" db="EMBL/GenBank/DDBJ databases">
        <title>Adaptive evolution of stress response genes in parasites aligns with host niche diversity.</title>
        <authorList>
            <person name="Hahn C."/>
            <person name="Resl P."/>
        </authorList>
    </citation>
    <scope>NUCLEOTIDE SEQUENCE [LARGE SCALE GENOMIC DNA]</scope>
    <source>
        <strain evidence="2">EGGRZ-B1_66</strain>
        <tissue evidence="2">Body</tissue>
    </source>
</reference>
<dbReference type="InterPro" id="IPR011989">
    <property type="entry name" value="ARM-like"/>
</dbReference>
<feature type="repeat" description="ARM" evidence="1">
    <location>
        <begin position="395"/>
        <end position="433"/>
    </location>
</feature>
<evidence type="ECO:0000256" key="1">
    <source>
        <dbReference type="PROSITE-ProRule" id="PRU00259"/>
    </source>
</evidence>
<dbReference type="SUPFAM" id="SSF48371">
    <property type="entry name" value="ARM repeat"/>
    <property type="match status" value="1"/>
</dbReference>
<organism evidence="2 3">
    <name type="scientific">Cichlidogyrus casuarinus</name>
    <dbReference type="NCBI Taxonomy" id="1844966"/>
    <lineage>
        <taxon>Eukaryota</taxon>
        <taxon>Metazoa</taxon>
        <taxon>Spiralia</taxon>
        <taxon>Lophotrochozoa</taxon>
        <taxon>Platyhelminthes</taxon>
        <taxon>Monogenea</taxon>
        <taxon>Monopisthocotylea</taxon>
        <taxon>Dactylogyridea</taxon>
        <taxon>Ancyrocephalidae</taxon>
        <taxon>Cichlidogyrus</taxon>
    </lineage>
</organism>
<accession>A0ABD2QF71</accession>
<dbReference type="EMBL" id="JBJKFK010000276">
    <property type="protein sequence ID" value="KAL3318188.1"/>
    <property type="molecule type" value="Genomic_DNA"/>
</dbReference>
<dbReference type="Pfam" id="PF00514">
    <property type="entry name" value="Arm"/>
    <property type="match status" value="2"/>
</dbReference>
<name>A0ABD2QF71_9PLAT</name>
<feature type="repeat" description="ARM" evidence="1">
    <location>
        <begin position="344"/>
        <end position="374"/>
    </location>
</feature>